<evidence type="ECO:0000313" key="2">
    <source>
        <dbReference type="EnsemblMetazoa" id="SMAR012081-PA"/>
    </source>
</evidence>
<accession>T1JE44</accession>
<reference evidence="3" key="1">
    <citation type="submission" date="2011-05" db="EMBL/GenBank/DDBJ databases">
        <authorList>
            <person name="Richards S.R."/>
            <person name="Qu J."/>
            <person name="Jiang H."/>
            <person name="Jhangiani S.N."/>
            <person name="Agravi P."/>
            <person name="Goodspeed R."/>
            <person name="Gross S."/>
            <person name="Mandapat C."/>
            <person name="Jackson L."/>
            <person name="Mathew T."/>
            <person name="Pu L."/>
            <person name="Thornton R."/>
            <person name="Saada N."/>
            <person name="Wilczek-Boney K.B."/>
            <person name="Lee S."/>
            <person name="Kovar C."/>
            <person name="Wu Y."/>
            <person name="Scherer S.E."/>
            <person name="Worley K.C."/>
            <person name="Muzny D.M."/>
            <person name="Gibbs R."/>
        </authorList>
    </citation>
    <scope>NUCLEOTIDE SEQUENCE</scope>
    <source>
        <strain evidence="3">Brora</strain>
    </source>
</reference>
<protein>
    <submittedName>
        <fullName evidence="2">Uncharacterized protein</fullName>
    </submittedName>
</protein>
<reference evidence="2" key="2">
    <citation type="submission" date="2015-02" db="UniProtKB">
        <authorList>
            <consortium name="EnsemblMetazoa"/>
        </authorList>
    </citation>
    <scope>IDENTIFICATION</scope>
</reference>
<dbReference type="HOGENOM" id="CLU_1043223_0_0_1"/>
<dbReference type="Proteomes" id="UP000014500">
    <property type="component" value="Unassembled WGS sequence"/>
</dbReference>
<dbReference type="EMBL" id="JH432116">
    <property type="status" value="NOT_ANNOTATED_CDS"/>
    <property type="molecule type" value="Genomic_DNA"/>
</dbReference>
<feature type="region of interest" description="Disordered" evidence="1">
    <location>
        <begin position="141"/>
        <end position="183"/>
    </location>
</feature>
<proteinExistence type="predicted"/>
<organism evidence="2 3">
    <name type="scientific">Strigamia maritima</name>
    <name type="common">European centipede</name>
    <name type="synonym">Geophilus maritimus</name>
    <dbReference type="NCBI Taxonomy" id="126957"/>
    <lineage>
        <taxon>Eukaryota</taxon>
        <taxon>Metazoa</taxon>
        <taxon>Ecdysozoa</taxon>
        <taxon>Arthropoda</taxon>
        <taxon>Myriapoda</taxon>
        <taxon>Chilopoda</taxon>
        <taxon>Pleurostigmophora</taxon>
        <taxon>Geophilomorpha</taxon>
        <taxon>Linotaeniidae</taxon>
        <taxon>Strigamia</taxon>
    </lineage>
</organism>
<evidence type="ECO:0000256" key="1">
    <source>
        <dbReference type="SAM" id="MobiDB-lite"/>
    </source>
</evidence>
<keyword evidence="3" id="KW-1185">Reference proteome</keyword>
<evidence type="ECO:0000313" key="3">
    <source>
        <dbReference type="Proteomes" id="UP000014500"/>
    </source>
</evidence>
<dbReference type="AlphaFoldDB" id="T1JE44"/>
<dbReference type="EnsemblMetazoa" id="SMAR012081-RA">
    <property type="protein sequence ID" value="SMAR012081-PA"/>
    <property type="gene ID" value="SMAR012081"/>
</dbReference>
<feature type="compositionally biased region" description="Basic and acidic residues" evidence="1">
    <location>
        <begin position="141"/>
        <end position="155"/>
    </location>
</feature>
<feature type="compositionally biased region" description="Basic residues" evidence="1">
    <location>
        <begin position="233"/>
        <end position="247"/>
    </location>
</feature>
<name>T1JE44_STRMM</name>
<feature type="region of interest" description="Disordered" evidence="1">
    <location>
        <begin position="222"/>
        <end position="267"/>
    </location>
</feature>
<sequence length="267" mass="29795">MSTVTALEISLLLRSLRYVIIPDVSRTMTKLNVPHETTPWGTPTPGFVTSRKNLKYFTQIIIYGFLGNNGMPGIPDPDPELNECPIESLIESSVGMNLQCSAASKKEKHELWINVGATCAALIPFQNGMQSYIINTKTKATEEKEKQKREEETDNQRPTTAGKTKCCSREPMGGHKEAGLGSFLPPTALKRFKVETPNGYNRSIGKKLPLAVQGFINLLRKSELQEKTSSPKKNPKRPKKNPRHPKKEPKTSKKEAKKSKKNPRSIP</sequence>
<feature type="compositionally biased region" description="Basic residues" evidence="1">
    <location>
        <begin position="255"/>
        <end position="267"/>
    </location>
</feature>